<dbReference type="Proteomes" id="UP000037069">
    <property type="component" value="Unassembled WGS sequence"/>
</dbReference>
<dbReference type="AlphaFoldDB" id="A0A0L0BPS9"/>
<accession>A0A0L0BPS9</accession>
<name>A0A0L0BPS9_LUCCU</name>
<dbReference type="EMBL" id="JRES01001550">
    <property type="protein sequence ID" value="KNC22090.1"/>
    <property type="molecule type" value="Genomic_DNA"/>
</dbReference>
<evidence type="ECO:0000313" key="2">
    <source>
        <dbReference type="Proteomes" id="UP000037069"/>
    </source>
</evidence>
<sequence length="105" mass="12025">MNTKDVCVNIENSSSTGFVDIIFSTPLTAAYLFKISKSKKFENSSSNGFVDKVIKQKTGSQETERTESLQREPIFIPFTFVRKRRKMAARGIFLIYAEIDFVRKT</sequence>
<organism evidence="1 2">
    <name type="scientific">Lucilia cuprina</name>
    <name type="common">Green bottle fly</name>
    <name type="synonym">Australian sheep blowfly</name>
    <dbReference type="NCBI Taxonomy" id="7375"/>
    <lineage>
        <taxon>Eukaryota</taxon>
        <taxon>Metazoa</taxon>
        <taxon>Ecdysozoa</taxon>
        <taxon>Arthropoda</taxon>
        <taxon>Hexapoda</taxon>
        <taxon>Insecta</taxon>
        <taxon>Pterygota</taxon>
        <taxon>Neoptera</taxon>
        <taxon>Endopterygota</taxon>
        <taxon>Diptera</taxon>
        <taxon>Brachycera</taxon>
        <taxon>Muscomorpha</taxon>
        <taxon>Oestroidea</taxon>
        <taxon>Calliphoridae</taxon>
        <taxon>Luciliinae</taxon>
        <taxon>Lucilia</taxon>
    </lineage>
</organism>
<proteinExistence type="predicted"/>
<evidence type="ECO:0000313" key="1">
    <source>
        <dbReference type="EMBL" id="KNC22090.1"/>
    </source>
</evidence>
<reference evidence="1 2" key="1">
    <citation type="journal article" date="2015" name="Nat. Commun.">
        <title>Lucilia cuprina genome unlocks parasitic fly biology to underpin future interventions.</title>
        <authorList>
            <person name="Anstead C.A."/>
            <person name="Korhonen P.K."/>
            <person name="Young N.D."/>
            <person name="Hall R.S."/>
            <person name="Jex A.R."/>
            <person name="Murali S.C."/>
            <person name="Hughes D.S."/>
            <person name="Lee S.F."/>
            <person name="Perry T."/>
            <person name="Stroehlein A.J."/>
            <person name="Ansell B.R."/>
            <person name="Breugelmans B."/>
            <person name="Hofmann A."/>
            <person name="Qu J."/>
            <person name="Dugan S."/>
            <person name="Lee S.L."/>
            <person name="Chao H."/>
            <person name="Dinh H."/>
            <person name="Han Y."/>
            <person name="Doddapaneni H.V."/>
            <person name="Worley K.C."/>
            <person name="Muzny D.M."/>
            <person name="Ioannidis P."/>
            <person name="Waterhouse R.M."/>
            <person name="Zdobnov E.M."/>
            <person name="James P.J."/>
            <person name="Bagnall N.H."/>
            <person name="Kotze A.C."/>
            <person name="Gibbs R.A."/>
            <person name="Richards S."/>
            <person name="Batterham P."/>
            <person name="Gasser R.B."/>
        </authorList>
    </citation>
    <scope>NUCLEOTIDE SEQUENCE [LARGE SCALE GENOMIC DNA]</scope>
    <source>
        <strain evidence="1 2">LS</strain>
        <tissue evidence="1">Full body</tissue>
    </source>
</reference>
<protein>
    <submittedName>
        <fullName evidence="1">Uncharacterized protein</fullName>
    </submittedName>
</protein>
<comment type="caution">
    <text evidence="1">The sequence shown here is derived from an EMBL/GenBank/DDBJ whole genome shotgun (WGS) entry which is preliminary data.</text>
</comment>
<gene>
    <name evidence="1" type="ORF">FF38_13539</name>
</gene>
<keyword evidence="2" id="KW-1185">Reference proteome</keyword>